<comment type="caution">
    <text evidence="2">The sequence shown here is derived from an EMBL/GenBank/DDBJ whole genome shotgun (WGS) entry which is preliminary data.</text>
</comment>
<dbReference type="InterPro" id="IPR016181">
    <property type="entry name" value="Acyl_CoA_acyltransferase"/>
</dbReference>
<evidence type="ECO:0000313" key="4">
    <source>
        <dbReference type="Proteomes" id="UP000663828"/>
    </source>
</evidence>
<dbReference type="Gene3D" id="3.40.630.30">
    <property type="match status" value="1"/>
</dbReference>
<sequence length="216" mass="24800">MANGNTYFQPGELVDSYSNENIHLYIASDDDSEDLYKVINWAYGSKPSTTVPGEYTFSWIGIRQVVKADRIALESLRAQIKDKEHRLILIAKLRTPSGLQIVGCIKIESYDKNLQIGDDEKQDVAVEFGLYAVDPDYQSRGIGTLLYNGALRMAKEYFNAQRIYSHILSSKKKQIDWYYRLGFVETGRFIPYPPQRLYPNIDPDTVKFSILTKHLD</sequence>
<evidence type="ECO:0000259" key="1">
    <source>
        <dbReference type="PROSITE" id="PS51186"/>
    </source>
</evidence>
<dbReference type="AlphaFoldDB" id="A0A815SJI4"/>
<dbReference type="InterPro" id="IPR000182">
    <property type="entry name" value="GNAT_dom"/>
</dbReference>
<dbReference type="GO" id="GO:0016747">
    <property type="term" value="F:acyltransferase activity, transferring groups other than amino-acyl groups"/>
    <property type="evidence" value="ECO:0007669"/>
    <property type="project" value="InterPro"/>
</dbReference>
<dbReference type="EMBL" id="CAJNOJ010000590">
    <property type="protein sequence ID" value="CAF1491524.1"/>
    <property type="molecule type" value="Genomic_DNA"/>
</dbReference>
<dbReference type="EMBL" id="CAJNOR010006290">
    <property type="protein sequence ID" value="CAF1591170.1"/>
    <property type="molecule type" value="Genomic_DNA"/>
</dbReference>
<evidence type="ECO:0000313" key="3">
    <source>
        <dbReference type="EMBL" id="CAF1591170.1"/>
    </source>
</evidence>
<feature type="domain" description="N-acetyltransferase" evidence="1">
    <location>
        <begin position="22"/>
        <end position="204"/>
    </location>
</feature>
<dbReference type="SUPFAM" id="SSF55729">
    <property type="entry name" value="Acyl-CoA N-acyltransferases (Nat)"/>
    <property type="match status" value="1"/>
</dbReference>
<dbReference type="OrthoDB" id="5689at2759"/>
<protein>
    <recommendedName>
        <fullName evidence="1">N-acetyltransferase domain-containing protein</fullName>
    </recommendedName>
</protein>
<name>A0A815SJI4_ADIRI</name>
<evidence type="ECO:0000313" key="2">
    <source>
        <dbReference type="EMBL" id="CAF1491524.1"/>
    </source>
</evidence>
<dbReference type="Pfam" id="PF00583">
    <property type="entry name" value="Acetyltransf_1"/>
    <property type="match status" value="1"/>
</dbReference>
<evidence type="ECO:0000313" key="5">
    <source>
        <dbReference type="Proteomes" id="UP000663852"/>
    </source>
</evidence>
<gene>
    <name evidence="2" type="ORF">EDS130_LOCUS42055</name>
    <name evidence="3" type="ORF">XAT740_LOCUS46589</name>
</gene>
<accession>A0A815SJI4</accession>
<dbReference type="CDD" id="cd04301">
    <property type="entry name" value="NAT_SF"/>
    <property type="match status" value="1"/>
</dbReference>
<dbReference type="Proteomes" id="UP000663828">
    <property type="component" value="Unassembled WGS sequence"/>
</dbReference>
<keyword evidence="4" id="KW-1185">Reference proteome</keyword>
<proteinExistence type="predicted"/>
<dbReference type="Proteomes" id="UP000663852">
    <property type="component" value="Unassembled WGS sequence"/>
</dbReference>
<dbReference type="PROSITE" id="PS51186">
    <property type="entry name" value="GNAT"/>
    <property type="match status" value="1"/>
</dbReference>
<reference evidence="2" key="1">
    <citation type="submission" date="2021-02" db="EMBL/GenBank/DDBJ databases">
        <authorList>
            <person name="Nowell W R."/>
        </authorList>
    </citation>
    <scope>NUCLEOTIDE SEQUENCE</scope>
</reference>
<organism evidence="2 5">
    <name type="scientific">Adineta ricciae</name>
    <name type="common">Rotifer</name>
    <dbReference type="NCBI Taxonomy" id="249248"/>
    <lineage>
        <taxon>Eukaryota</taxon>
        <taxon>Metazoa</taxon>
        <taxon>Spiralia</taxon>
        <taxon>Gnathifera</taxon>
        <taxon>Rotifera</taxon>
        <taxon>Eurotatoria</taxon>
        <taxon>Bdelloidea</taxon>
        <taxon>Adinetida</taxon>
        <taxon>Adinetidae</taxon>
        <taxon>Adineta</taxon>
    </lineage>
</organism>